<dbReference type="Proteomes" id="UP000054596">
    <property type="component" value="Unassembled WGS sequence"/>
</dbReference>
<evidence type="ECO:0000313" key="1">
    <source>
        <dbReference type="EMBL" id="SAK89494.1"/>
    </source>
</evidence>
<organism evidence="1 2">
    <name type="scientific">Caballeronia glebae</name>
    <dbReference type="NCBI Taxonomy" id="1777143"/>
    <lineage>
        <taxon>Bacteria</taxon>
        <taxon>Pseudomonadati</taxon>
        <taxon>Pseudomonadota</taxon>
        <taxon>Betaproteobacteria</taxon>
        <taxon>Burkholderiales</taxon>
        <taxon>Burkholderiaceae</taxon>
        <taxon>Caballeronia</taxon>
    </lineage>
</organism>
<reference evidence="1" key="1">
    <citation type="submission" date="2016-01" db="EMBL/GenBank/DDBJ databases">
        <authorList>
            <person name="Peeters C."/>
        </authorList>
    </citation>
    <scope>NUCLEOTIDE SEQUENCE [LARGE SCALE GENOMIC DNA]</scope>
    <source>
        <strain evidence="1">LMG 29325</strain>
    </source>
</reference>
<accession>A0A158D480</accession>
<keyword evidence="2" id="KW-1185">Reference proteome</keyword>
<evidence type="ECO:0000313" key="2">
    <source>
        <dbReference type="Proteomes" id="UP000054596"/>
    </source>
</evidence>
<name>A0A158D480_9BURK</name>
<proteinExistence type="predicted"/>
<sequence length="32" mass="3308">MTCLGKEFSEQDDFRGVVGGADVVAGAADSFQ</sequence>
<dbReference type="EMBL" id="FCOJ02000069">
    <property type="protein sequence ID" value="SAK89494.1"/>
    <property type="molecule type" value="Genomic_DNA"/>
</dbReference>
<comment type="caution">
    <text evidence="1">The sequence shown here is derived from an EMBL/GenBank/DDBJ whole genome shotgun (WGS) entry which is preliminary data.</text>
</comment>
<protein>
    <submittedName>
        <fullName evidence="1">Uncharacterized protein</fullName>
    </submittedName>
</protein>
<gene>
    <name evidence="1" type="ORF">AWB82_06273</name>
</gene>
<dbReference type="AlphaFoldDB" id="A0A158D480"/>